<feature type="chain" id="PRO_5015434282" evidence="1">
    <location>
        <begin position="21"/>
        <end position="141"/>
    </location>
</feature>
<name>A0A2U3N3M4_9GAMM</name>
<evidence type="ECO:0000313" key="2">
    <source>
        <dbReference type="EMBL" id="SPL72278.1"/>
    </source>
</evidence>
<dbReference type="Proteomes" id="UP000245974">
    <property type="component" value="Unassembled WGS sequence"/>
</dbReference>
<reference evidence="3" key="1">
    <citation type="submission" date="2018-03" db="EMBL/GenBank/DDBJ databases">
        <authorList>
            <person name="Blom J."/>
        </authorList>
    </citation>
    <scope>NUCLEOTIDE SEQUENCE [LARGE SCALE GENOMIC DNA]</scope>
    <source>
        <strain evidence="3">KPC-SM-21</strain>
    </source>
</reference>
<keyword evidence="1" id="KW-0732">Signal</keyword>
<protein>
    <submittedName>
        <fullName evidence="2">Uncharacterized protein</fullName>
    </submittedName>
</protein>
<feature type="signal peptide" evidence="1">
    <location>
        <begin position="1"/>
        <end position="20"/>
    </location>
</feature>
<dbReference type="EMBL" id="OOGT01000250">
    <property type="protein sequence ID" value="SPL72278.1"/>
    <property type="molecule type" value="Genomic_DNA"/>
</dbReference>
<evidence type="ECO:0000256" key="1">
    <source>
        <dbReference type="SAM" id="SignalP"/>
    </source>
</evidence>
<organism evidence="2 3">
    <name type="scientific">Acinetobacter stercoris</name>
    <dbReference type="NCBI Taxonomy" id="2126983"/>
    <lineage>
        <taxon>Bacteria</taxon>
        <taxon>Pseudomonadati</taxon>
        <taxon>Pseudomonadota</taxon>
        <taxon>Gammaproteobacteria</taxon>
        <taxon>Moraxellales</taxon>
        <taxon>Moraxellaceae</taxon>
        <taxon>Acinetobacter</taxon>
    </lineage>
</organism>
<dbReference type="InParanoid" id="A0A2U3N3M4"/>
<dbReference type="OrthoDB" id="6691964at2"/>
<sequence length="141" mass="15904">MLKKMIFAMGLIVLTFQAQAFDKSQVNLDKDFWGKWTIFNAQKNCSETYQFKKPGQFQYTSLQKRMNGNFAVLRNQNDPKALDILTVKVLSDNQKASCADTAKDYNGANLSLGLKWISAKTAQICSDTTGKQCTALYLIKQ</sequence>
<keyword evidence="3" id="KW-1185">Reference proteome</keyword>
<accession>A0A2U3N3M4</accession>
<gene>
    <name evidence="2" type="ORF">KPC_3456</name>
</gene>
<proteinExistence type="predicted"/>
<dbReference type="AlphaFoldDB" id="A0A2U3N3M4"/>
<evidence type="ECO:0000313" key="3">
    <source>
        <dbReference type="Proteomes" id="UP000245974"/>
    </source>
</evidence>